<dbReference type="Proteomes" id="UP001589646">
    <property type="component" value="Unassembled WGS sequence"/>
</dbReference>
<comment type="caution">
    <text evidence="2">The sequence shown here is derived from an EMBL/GenBank/DDBJ whole genome shotgun (WGS) entry which is preliminary data.</text>
</comment>
<feature type="region of interest" description="Disordered" evidence="1">
    <location>
        <begin position="1"/>
        <end position="24"/>
    </location>
</feature>
<evidence type="ECO:0000313" key="3">
    <source>
        <dbReference type="Proteomes" id="UP001589646"/>
    </source>
</evidence>
<evidence type="ECO:0000313" key="2">
    <source>
        <dbReference type="EMBL" id="MFB9530286.1"/>
    </source>
</evidence>
<dbReference type="EMBL" id="JBHMCE010000008">
    <property type="protein sequence ID" value="MFB9530286.1"/>
    <property type="molecule type" value="Genomic_DNA"/>
</dbReference>
<proteinExistence type="predicted"/>
<gene>
    <name evidence="2" type="ORF">ACFFRN_27110</name>
</gene>
<evidence type="ECO:0000256" key="1">
    <source>
        <dbReference type="SAM" id="MobiDB-lite"/>
    </source>
</evidence>
<name>A0ABV5Q470_9ACTN</name>
<protein>
    <submittedName>
        <fullName evidence="2">Uncharacterized protein</fullName>
    </submittedName>
</protein>
<accession>A0ABV5Q470</accession>
<sequence length="74" mass="7847">MQYTHHGRGGLSVSRLALGTTSPAHHLAGHRNRIRGAADWALDAMLPRVQLGLVRGDAGPLDSAEPELPRSVSS</sequence>
<organism evidence="2 3">
    <name type="scientific">Nonomuraea roseola</name>
    <dbReference type="NCBI Taxonomy" id="46179"/>
    <lineage>
        <taxon>Bacteria</taxon>
        <taxon>Bacillati</taxon>
        <taxon>Actinomycetota</taxon>
        <taxon>Actinomycetes</taxon>
        <taxon>Streptosporangiales</taxon>
        <taxon>Streptosporangiaceae</taxon>
        <taxon>Nonomuraea</taxon>
    </lineage>
</organism>
<dbReference type="RefSeq" id="WP_346124873.1">
    <property type="nucleotide sequence ID" value="NZ_BAAAXC010000015.1"/>
</dbReference>
<reference evidence="2 3" key="1">
    <citation type="submission" date="2024-09" db="EMBL/GenBank/DDBJ databases">
        <authorList>
            <person name="Sun Q."/>
            <person name="Mori K."/>
        </authorList>
    </citation>
    <scope>NUCLEOTIDE SEQUENCE [LARGE SCALE GENOMIC DNA]</scope>
    <source>
        <strain evidence="2 3">JCM 3323</strain>
    </source>
</reference>
<keyword evidence="3" id="KW-1185">Reference proteome</keyword>